<dbReference type="RefSeq" id="WP_205728798.1">
    <property type="nucleotide sequence ID" value="NZ_SMLG01000009.1"/>
</dbReference>
<sequence>REIALIDAPGGSGTDNGDPSGGGSAYCYNVSIIINYPCSGLSSTGTHYHDSACGCKDTPGCSSPFSQYLSDTFCTSNSNSTTAASTYLANNNQSGGGNSNVTITNNNIIISSIIENQVPEGADPLAFKLNLASDSDAYNWLVNTATIDEYNALGSYLEKNIFSQEAKAFAVEIINYWIANTLNSDSETTELFFKALRATNNFQDNLTESFVQDNISYFSQDVQNQILIDPLLAAQIAQEYLIQRAVKKYLHPNWNEVQIYYSVLWDLRHMTLDAFGLIPVIGEVADLANGTLYTIEGDKVNAAFSFASAVPVYGWAAVGVKYAVKIKTVATIGTKVKLTWKVLVDGTIYFGSDNTCRAQLRKVLGLAVGNLNQAHHIIPLNKQTKSIVQKASKSGSAFHMNEALNGIPLSTAVHSGSHFNYDAVIQSKFDLFNTDYPNATPDQCYTFLTSLTQQVRNWIATHPNTPINNIVLP</sequence>
<organism evidence="1 2">
    <name type="scientific">Flavobacterium rhamnosiphilum</name>
    <dbReference type="NCBI Taxonomy" id="2541724"/>
    <lineage>
        <taxon>Bacteria</taxon>
        <taxon>Pseudomonadati</taxon>
        <taxon>Bacteroidota</taxon>
        <taxon>Flavobacteriia</taxon>
        <taxon>Flavobacteriales</taxon>
        <taxon>Flavobacteriaceae</taxon>
        <taxon>Flavobacterium</taxon>
    </lineage>
</organism>
<dbReference type="AlphaFoldDB" id="A0A4R5F5N0"/>
<reference evidence="1 2" key="1">
    <citation type="submission" date="2019-03" db="EMBL/GenBank/DDBJ databases">
        <title>Novel species of Flavobacterium.</title>
        <authorList>
            <person name="Liu Q."/>
            <person name="Xin Y.-H."/>
        </authorList>
    </citation>
    <scope>NUCLEOTIDE SEQUENCE [LARGE SCALE GENOMIC DNA]</scope>
    <source>
        <strain evidence="1 2">LB3P52</strain>
    </source>
</reference>
<dbReference type="CDD" id="cd20745">
    <property type="entry name" value="FIX_RhsA_AHH_HNH-like"/>
    <property type="match status" value="1"/>
</dbReference>
<accession>A0A4R5F5N0</accession>
<feature type="non-terminal residue" evidence="1">
    <location>
        <position position="1"/>
    </location>
</feature>
<protein>
    <submittedName>
        <fullName evidence="1">Uncharacterized protein</fullName>
    </submittedName>
</protein>
<evidence type="ECO:0000313" key="1">
    <source>
        <dbReference type="EMBL" id="TDE42866.1"/>
    </source>
</evidence>
<dbReference type="Pfam" id="PF14412">
    <property type="entry name" value="AHH"/>
    <property type="match status" value="1"/>
</dbReference>
<gene>
    <name evidence="1" type="ORF">E0I26_11855</name>
</gene>
<evidence type="ECO:0000313" key="2">
    <source>
        <dbReference type="Proteomes" id="UP000294814"/>
    </source>
</evidence>
<name>A0A4R5F5N0_9FLAO</name>
<keyword evidence="2" id="KW-1185">Reference proteome</keyword>
<proteinExistence type="predicted"/>
<dbReference type="EMBL" id="SMLG01000009">
    <property type="protein sequence ID" value="TDE42866.1"/>
    <property type="molecule type" value="Genomic_DNA"/>
</dbReference>
<comment type="caution">
    <text evidence="1">The sequence shown here is derived from an EMBL/GenBank/DDBJ whole genome shotgun (WGS) entry which is preliminary data.</text>
</comment>
<dbReference type="Proteomes" id="UP000294814">
    <property type="component" value="Unassembled WGS sequence"/>
</dbReference>
<dbReference type="InterPro" id="IPR032871">
    <property type="entry name" value="AHH_dom_containing"/>
</dbReference>